<evidence type="ECO:0000256" key="1">
    <source>
        <dbReference type="SAM" id="MobiDB-lite"/>
    </source>
</evidence>
<reference evidence="2 3" key="1">
    <citation type="submission" date="2012-06" db="EMBL/GenBank/DDBJ databases">
        <title>The complete chromosome of genome of Turneriella parva DSM 21527.</title>
        <authorList>
            <consortium name="US DOE Joint Genome Institute (JGI-PGF)"/>
            <person name="Lucas S."/>
            <person name="Han J."/>
            <person name="Lapidus A."/>
            <person name="Bruce D."/>
            <person name="Goodwin L."/>
            <person name="Pitluck S."/>
            <person name="Peters L."/>
            <person name="Kyrpides N."/>
            <person name="Mavromatis K."/>
            <person name="Ivanova N."/>
            <person name="Mikhailova N."/>
            <person name="Chertkov O."/>
            <person name="Detter J.C."/>
            <person name="Tapia R."/>
            <person name="Han C."/>
            <person name="Land M."/>
            <person name="Hauser L."/>
            <person name="Markowitz V."/>
            <person name="Cheng J.-F."/>
            <person name="Hugenholtz P."/>
            <person name="Woyke T."/>
            <person name="Wu D."/>
            <person name="Gronow S."/>
            <person name="Wellnitz S."/>
            <person name="Brambilla E."/>
            <person name="Klenk H.-P."/>
            <person name="Eisen J.A."/>
        </authorList>
    </citation>
    <scope>NUCLEOTIDE SEQUENCE [LARGE SCALE GENOMIC DNA]</scope>
    <source>
        <strain evidence="3">ATCC BAA-1111 / DSM 21527 / NCTC 11395 / H</strain>
    </source>
</reference>
<accession>I4BAC1</accession>
<feature type="region of interest" description="Disordered" evidence="1">
    <location>
        <begin position="1"/>
        <end position="21"/>
    </location>
</feature>
<dbReference type="STRING" id="869212.Turpa_3594"/>
<dbReference type="HOGENOM" id="CLU_1022863_0_0_12"/>
<keyword evidence="3" id="KW-1185">Reference proteome</keyword>
<evidence type="ECO:0000313" key="3">
    <source>
        <dbReference type="Proteomes" id="UP000006048"/>
    </source>
</evidence>
<dbReference type="EMBL" id="CP002959">
    <property type="protein sequence ID" value="AFM14228.1"/>
    <property type="molecule type" value="Genomic_DNA"/>
</dbReference>
<proteinExistence type="predicted"/>
<dbReference type="PATRIC" id="fig|869212.3.peg.3615"/>
<protein>
    <submittedName>
        <fullName evidence="2">Uncharacterized protein</fullName>
    </submittedName>
</protein>
<dbReference type="Proteomes" id="UP000006048">
    <property type="component" value="Chromosome"/>
</dbReference>
<gene>
    <name evidence="2" type="ordered locus">Turpa_3594</name>
</gene>
<dbReference type="KEGG" id="tpx:Turpa_3594"/>
<sequence>MPRGHSIPPMKESKSAEAANEPSGYVIPQEAANLLAKIITDNLANLSRDAYGTDPLKAKKALEIMDELVAKGTIKWKRPDRETIIEGYSTPMELLMENLIAGDLTKAAKTADKWFPFKPEKKLKRTYTQREMLNTFFRDGFVDRYSGERLYNPGFLRLLNVLLPDQFPYDAHGHFEKCHEIYWDLMPSLDHQTPLARGGKDEKSNWITTSMRRNMAKGPWSLQDLGWRLHAPGSLKDWDGGSAIFVYLVELFIEKSKPNKYIMDWYRLTKVHPKLPKVYEGL</sequence>
<name>I4BAC1_TURPD</name>
<evidence type="ECO:0000313" key="2">
    <source>
        <dbReference type="EMBL" id="AFM14228.1"/>
    </source>
</evidence>
<organism evidence="2 3">
    <name type="scientific">Turneriella parva (strain ATCC BAA-1111 / DSM 21527 / NCTC 11395 / H)</name>
    <name type="common">Leptospira parva</name>
    <dbReference type="NCBI Taxonomy" id="869212"/>
    <lineage>
        <taxon>Bacteria</taxon>
        <taxon>Pseudomonadati</taxon>
        <taxon>Spirochaetota</taxon>
        <taxon>Spirochaetia</taxon>
        <taxon>Leptospirales</taxon>
        <taxon>Leptospiraceae</taxon>
        <taxon>Turneriella</taxon>
    </lineage>
</organism>
<dbReference type="AlphaFoldDB" id="I4BAC1"/>